<feature type="transmembrane region" description="Helical" evidence="2">
    <location>
        <begin position="12"/>
        <end position="36"/>
    </location>
</feature>
<feature type="transmembrane region" description="Helical" evidence="2">
    <location>
        <begin position="199"/>
        <end position="219"/>
    </location>
</feature>
<reference evidence="3 4" key="1">
    <citation type="submission" date="2019-02" db="EMBL/GenBank/DDBJ databases">
        <title>Genome sequencing of the rare red list fungi Bondarzewia mesenterica.</title>
        <authorList>
            <person name="Buettner E."/>
            <person name="Kellner H."/>
        </authorList>
    </citation>
    <scope>NUCLEOTIDE SEQUENCE [LARGE SCALE GENOMIC DNA]</scope>
    <source>
        <strain evidence="3 4">DSM 108281</strain>
    </source>
</reference>
<proteinExistence type="predicted"/>
<accession>A0A4S4LVN2</accession>
<feature type="transmembrane region" description="Helical" evidence="2">
    <location>
        <begin position="48"/>
        <end position="69"/>
    </location>
</feature>
<dbReference type="OrthoDB" id="3206554at2759"/>
<keyword evidence="2" id="KW-1133">Transmembrane helix</keyword>
<dbReference type="Proteomes" id="UP000310158">
    <property type="component" value="Unassembled WGS sequence"/>
</dbReference>
<dbReference type="EMBL" id="SGPL01000153">
    <property type="protein sequence ID" value="THH16532.1"/>
    <property type="molecule type" value="Genomic_DNA"/>
</dbReference>
<keyword evidence="2" id="KW-0472">Membrane</keyword>
<organism evidence="3 4">
    <name type="scientific">Bondarzewia mesenterica</name>
    <dbReference type="NCBI Taxonomy" id="1095465"/>
    <lineage>
        <taxon>Eukaryota</taxon>
        <taxon>Fungi</taxon>
        <taxon>Dikarya</taxon>
        <taxon>Basidiomycota</taxon>
        <taxon>Agaricomycotina</taxon>
        <taxon>Agaricomycetes</taxon>
        <taxon>Russulales</taxon>
        <taxon>Bondarzewiaceae</taxon>
        <taxon>Bondarzewia</taxon>
    </lineage>
</organism>
<evidence type="ECO:0000313" key="3">
    <source>
        <dbReference type="EMBL" id="THH16532.1"/>
    </source>
</evidence>
<protein>
    <submittedName>
        <fullName evidence="3">Uncharacterized protein</fullName>
    </submittedName>
</protein>
<evidence type="ECO:0000256" key="2">
    <source>
        <dbReference type="SAM" id="Phobius"/>
    </source>
</evidence>
<keyword evidence="4" id="KW-1185">Reference proteome</keyword>
<name>A0A4S4LVN2_9AGAM</name>
<dbReference type="PANTHER" id="PTHR40465">
    <property type="entry name" value="CHROMOSOME 1, WHOLE GENOME SHOTGUN SEQUENCE"/>
    <property type="match status" value="1"/>
</dbReference>
<dbReference type="PANTHER" id="PTHR40465:SF1">
    <property type="entry name" value="DUF6534 DOMAIN-CONTAINING PROTEIN"/>
    <property type="match status" value="1"/>
</dbReference>
<evidence type="ECO:0000313" key="4">
    <source>
        <dbReference type="Proteomes" id="UP000310158"/>
    </source>
</evidence>
<evidence type="ECO:0000256" key="1">
    <source>
        <dbReference type="SAM" id="MobiDB-lite"/>
    </source>
</evidence>
<sequence length="391" mass="42255">MGAVTDVRSTLGATFIGCIIAVAFGGIVAVQTFVYYRLYPEDQMRIKLMVFLVWLLDAIHTILMSQATWNYLILNFGDVSATDVIPRTLATTVAFTVRSSHIFDTTVTPIDLGFIHFDRGDRPSLHSSCTCKFKSAAAFHSTPDSTISYAPQILLAPGPAPIQFKSFTQFLDDAGISRTGFGSMDHVIDLIMLYTFNNGALTCLTAIVCMICVSIYALLPSHRIQLSPTRPSAHAQFVTMPRNHIWLGLYFAISKPSIHVARSAGAHNTQTAPGTTRFPSSSPVLSPAPAAVAVCAAHSEAIATPTVSDGSPIDDDLVTTKLKTDIGRHLNPHPRTEQVHISVEQTVQYDDDNLDRESAGDGGDGGGRRGDVVVAEGQLSPFERVSRFNSS</sequence>
<gene>
    <name evidence="3" type="ORF">EW146_g4112</name>
</gene>
<feature type="region of interest" description="Disordered" evidence="1">
    <location>
        <begin position="347"/>
        <end position="391"/>
    </location>
</feature>
<comment type="caution">
    <text evidence="3">The sequence shown here is derived from an EMBL/GenBank/DDBJ whole genome shotgun (WGS) entry which is preliminary data.</text>
</comment>
<dbReference type="AlphaFoldDB" id="A0A4S4LVN2"/>
<keyword evidence="2" id="KW-0812">Transmembrane</keyword>